<dbReference type="Gene3D" id="2.40.50.140">
    <property type="entry name" value="Nucleic acid-binding proteins"/>
    <property type="match status" value="1"/>
</dbReference>
<dbReference type="InterPro" id="IPR012340">
    <property type="entry name" value="NA-bd_OB-fold"/>
</dbReference>
<gene>
    <name evidence="2" type="ordered locus">MTR_5g054640</name>
</gene>
<dbReference type="EMBL" id="CM001221">
    <property type="protein sequence ID" value="AES97454.1"/>
    <property type="molecule type" value="Genomic_DNA"/>
</dbReference>
<dbReference type="CDD" id="cd04480">
    <property type="entry name" value="RPA1_DBD_A_like"/>
    <property type="match status" value="1"/>
</dbReference>
<reference evidence="2 4" key="1">
    <citation type="journal article" date="2011" name="Nature">
        <title>The Medicago genome provides insight into the evolution of rhizobial symbioses.</title>
        <authorList>
            <person name="Young N.D."/>
            <person name="Debelle F."/>
            <person name="Oldroyd G.E."/>
            <person name="Geurts R."/>
            <person name="Cannon S.B."/>
            <person name="Udvardi M.K."/>
            <person name="Benedito V.A."/>
            <person name="Mayer K.F."/>
            <person name="Gouzy J."/>
            <person name="Schoof H."/>
            <person name="Van de Peer Y."/>
            <person name="Proost S."/>
            <person name="Cook D.R."/>
            <person name="Meyers B.C."/>
            <person name="Spannagl M."/>
            <person name="Cheung F."/>
            <person name="De Mita S."/>
            <person name="Krishnakumar V."/>
            <person name="Gundlach H."/>
            <person name="Zhou S."/>
            <person name="Mudge J."/>
            <person name="Bharti A.K."/>
            <person name="Murray J.D."/>
            <person name="Naoumkina M.A."/>
            <person name="Rosen B."/>
            <person name="Silverstein K.A."/>
            <person name="Tang H."/>
            <person name="Rombauts S."/>
            <person name="Zhao P.X."/>
            <person name="Zhou P."/>
            <person name="Barbe V."/>
            <person name="Bardou P."/>
            <person name="Bechner M."/>
            <person name="Bellec A."/>
            <person name="Berger A."/>
            <person name="Berges H."/>
            <person name="Bidwell S."/>
            <person name="Bisseling T."/>
            <person name="Choisne N."/>
            <person name="Couloux A."/>
            <person name="Denny R."/>
            <person name="Deshpande S."/>
            <person name="Dai X."/>
            <person name="Doyle J.J."/>
            <person name="Dudez A.M."/>
            <person name="Farmer A.D."/>
            <person name="Fouteau S."/>
            <person name="Franken C."/>
            <person name="Gibelin C."/>
            <person name="Gish J."/>
            <person name="Goldstein S."/>
            <person name="Gonzalez A.J."/>
            <person name="Green P.J."/>
            <person name="Hallab A."/>
            <person name="Hartog M."/>
            <person name="Hua A."/>
            <person name="Humphray S.J."/>
            <person name="Jeong D.H."/>
            <person name="Jing Y."/>
            <person name="Jocker A."/>
            <person name="Kenton S.M."/>
            <person name="Kim D.J."/>
            <person name="Klee K."/>
            <person name="Lai H."/>
            <person name="Lang C."/>
            <person name="Lin S."/>
            <person name="Macmil S.L."/>
            <person name="Magdelenat G."/>
            <person name="Matthews L."/>
            <person name="McCorrison J."/>
            <person name="Monaghan E.L."/>
            <person name="Mun J.H."/>
            <person name="Najar F.Z."/>
            <person name="Nicholson C."/>
            <person name="Noirot C."/>
            <person name="O'Bleness M."/>
            <person name="Paule C.R."/>
            <person name="Poulain J."/>
            <person name="Prion F."/>
            <person name="Qin B."/>
            <person name="Qu C."/>
            <person name="Retzel E.F."/>
            <person name="Riddle C."/>
            <person name="Sallet E."/>
            <person name="Samain S."/>
            <person name="Samson N."/>
            <person name="Sanders I."/>
            <person name="Saurat O."/>
            <person name="Scarpelli C."/>
            <person name="Schiex T."/>
            <person name="Segurens B."/>
            <person name="Severin A.J."/>
            <person name="Sherrier D.J."/>
            <person name="Shi R."/>
            <person name="Sims S."/>
            <person name="Singer S.R."/>
            <person name="Sinharoy S."/>
            <person name="Sterck L."/>
            <person name="Viollet A."/>
            <person name="Wang B.B."/>
            <person name="Wang K."/>
            <person name="Wang M."/>
            <person name="Wang X."/>
            <person name="Warfsmann J."/>
            <person name="Weissenbach J."/>
            <person name="White D.D."/>
            <person name="White J.D."/>
            <person name="Wiley G.B."/>
            <person name="Wincker P."/>
            <person name="Xing Y."/>
            <person name="Yang L."/>
            <person name="Yao Z."/>
            <person name="Ying F."/>
            <person name="Zhai J."/>
            <person name="Zhou L."/>
            <person name="Zuber A."/>
            <person name="Denarie J."/>
            <person name="Dixon R.A."/>
            <person name="May G.D."/>
            <person name="Schwartz D.C."/>
            <person name="Rogers J."/>
            <person name="Quetier F."/>
            <person name="Town C.D."/>
            <person name="Roe B.A."/>
        </authorList>
    </citation>
    <scope>NUCLEOTIDE SEQUENCE [LARGE SCALE GENOMIC DNA]</scope>
    <source>
        <strain evidence="2">A17</strain>
        <strain evidence="3 4">cv. Jemalong A17</strain>
    </source>
</reference>
<sequence>MVVRAWFVQDYKNEKLSFSMELVLMDRMGDRICVFIRITLIYKFKEQLQEGMVFTITSFDFACNSGLYRPSHNRYKLNFTINTKIKIFKSSLVPTNMYSFTLWCLDWGGFCLYEDLKSIILKTLQAQDVLNKGKYKVQDA</sequence>
<name>G7JYD5_MEDTR</name>
<dbReference type="HOGENOM" id="CLU_152808_0_0_1"/>
<dbReference type="SUPFAM" id="SSF50249">
    <property type="entry name" value="Nucleic acid-binding proteins"/>
    <property type="match status" value="1"/>
</dbReference>
<evidence type="ECO:0000313" key="2">
    <source>
        <dbReference type="EMBL" id="AES97454.1"/>
    </source>
</evidence>
<dbReference type="PaxDb" id="3880-AES97454"/>
<accession>G7JYD5</accession>
<protein>
    <submittedName>
        <fullName evidence="2">Animal RPA1 domain protein</fullName>
    </submittedName>
</protein>
<evidence type="ECO:0000313" key="3">
    <source>
        <dbReference type="EnsemblPlants" id="AES97454"/>
    </source>
</evidence>
<dbReference type="Proteomes" id="UP000002051">
    <property type="component" value="Chromosome 5"/>
</dbReference>
<keyword evidence="4" id="KW-1185">Reference proteome</keyword>
<feature type="domain" description="Replication protein A 70 kDa DNA-binding subunit B/D first OB fold" evidence="1">
    <location>
        <begin position="1"/>
        <end position="86"/>
    </location>
</feature>
<evidence type="ECO:0000313" key="4">
    <source>
        <dbReference type="Proteomes" id="UP000002051"/>
    </source>
</evidence>
<dbReference type="EnsemblPlants" id="AES97454">
    <property type="protein sequence ID" value="AES97454"/>
    <property type="gene ID" value="MTR_5g054640"/>
</dbReference>
<organism evidence="2 4">
    <name type="scientific">Medicago truncatula</name>
    <name type="common">Barrel medic</name>
    <name type="synonym">Medicago tribuloides</name>
    <dbReference type="NCBI Taxonomy" id="3880"/>
    <lineage>
        <taxon>Eukaryota</taxon>
        <taxon>Viridiplantae</taxon>
        <taxon>Streptophyta</taxon>
        <taxon>Embryophyta</taxon>
        <taxon>Tracheophyta</taxon>
        <taxon>Spermatophyta</taxon>
        <taxon>Magnoliopsida</taxon>
        <taxon>eudicotyledons</taxon>
        <taxon>Gunneridae</taxon>
        <taxon>Pentapetalae</taxon>
        <taxon>rosids</taxon>
        <taxon>fabids</taxon>
        <taxon>Fabales</taxon>
        <taxon>Fabaceae</taxon>
        <taxon>Papilionoideae</taxon>
        <taxon>50 kb inversion clade</taxon>
        <taxon>NPAAA clade</taxon>
        <taxon>Hologalegina</taxon>
        <taxon>IRL clade</taxon>
        <taxon>Trifolieae</taxon>
        <taxon>Medicago</taxon>
    </lineage>
</organism>
<dbReference type="AlphaFoldDB" id="G7JYD5"/>
<dbReference type="InterPro" id="IPR003871">
    <property type="entry name" value="RFA1B/D_OB_1st"/>
</dbReference>
<reference evidence="3" key="3">
    <citation type="submission" date="2015-04" db="UniProtKB">
        <authorList>
            <consortium name="EnsemblPlants"/>
        </authorList>
    </citation>
    <scope>IDENTIFICATION</scope>
    <source>
        <strain evidence="3">cv. Jemalong A17</strain>
    </source>
</reference>
<proteinExistence type="predicted"/>
<dbReference type="Pfam" id="PF02721">
    <property type="entry name" value="DUF223"/>
    <property type="match status" value="1"/>
</dbReference>
<reference evidence="2 4" key="2">
    <citation type="journal article" date="2014" name="BMC Genomics">
        <title>An improved genome release (version Mt4.0) for the model legume Medicago truncatula.</title>
        <authorList>
            <person name="Tang H."/>
            <person name="Krishnakumar V."/>
            <person name="Bidwell S."/>
            <person name="Rosen B."/>
            <person name="Chan A."/>
            <person name="Zhou S."/>
            <person name="Gentzbittel L."/>
            <person name="Childs K.L."/>
            <person name="Yandell M."/>
            <person name="Gundlach H."/>
            <person name="Mayer K.F."/>
            <person name="Schwartz D.C."/>
            <person name="Town C.D."/>
        </authorList>
    </citation>
    <scope>GENOME REANNOTATION</scope>
    <source>
        <strain evidence="3 4">cv. Jemalong A17</strain>
    </source>
</reference>
<evidence type="ECO:0000259" key="1">
    <source>
        <dbReference type="Pfam" id="PF02721"/>
    </source>
</evidence>